<organism evidence="1 2">
    <name type="scientific">Brassica napus</name>
    <name type="common">Rape</name>
    <dbReference type="NCBI Taxonomy" id="3708"/>
    <lineage>
        <taxon>Eukaryota</taxon>
        <taxon>Viridiplantae</taxon>
        <taxon>Streptophyta</taxon>
        <taxon>Embryophyta</taxon>
        <taxon>Tracheophyta</taxon>
        <taxon>Spermatophyta</taxon>
        <taxon>Magnoliopsida</taxon>
        <taxon>eudicotyledons</taxon>
        <taxon>Gunneridae</taxon>
        <taxon>Pentapetalae</taxon>
        <taxon>rosids</taxon>
        <taxon>malvids</taxon>
        <taxon>Brassicales</taxon>
        <taxon>Brassicaceae</taxon>
        <taxon>Brassiceae</taxon>
        <taxon>Brassica</taxon>
    </lineage>
</organism>
<dbReference type="EMBL" id="JAGKQM010000019">
    <property type="protein sequence ID" value="KAH0857209.1"/>
    <property type="molecule type" value="Genomic_DNA"/>
</dbReference>
<gene>
    <name evidence="1" type="ORF">HID58_085470</name>
</gene>
<name>A0ABQ7XMN5_BRANA</name>
<proteinExistence type="predicted"/>
<sequence>MMAVLDESMILGSDGTINELLPGGGDSLWEQFFSESPGIGITDELVSRSVDNELIMEQLELQRNLRNVLGNNQQMNHLTEQMGLSHQMRSGNEKSPQKLCAKSPLVLADVEDGGGGGGGGGLSFVELQQKYNDQKEVVVYLCIKLSFLSMCD</sequence>
<reference evidence="1 2" key="1">
    <citation type="submission" date="2021-05" db="EMBL/GenBank/DDBJ databases">
        <title>Genome Assembly of Synthetic Allotetraploid Brassica napus Reveals Homoeologous Exchanges between Subgenomes.</title>
        <authorList>
            <person name="Davis J.T."/>
        </authorList>
    </citation>
    <scope>NUCLEOTIDE SEQUENCE [LARGE SCALE GENOMIC DNA]</scope>
    <source>
        <strain evidence="2">cv. Da-Ae</strain>
        <tissue evidence="1">Seedling</tissue>
    </source>
</reference>
<comment type="caution">
    <text evidence="1">The sequence shown here is derived from an EMBL/GenBank/DDBJ whole genome shotgun (WGS) entry which is preliminary data.</text>
</comment>
<accession>A0ABQ7XMN5</accession>
<dbReference type="Proteomes" id="UP000824890">
    <property type="component" value="Unassembled WGS sequence"/>
</dbReference>
<keyword evidence="2" id="KW-1185">Reference proteome</keyword>
<protein>
    <submittedName>
        <fullName evidence="1">Uncharacterized protein</fullName>
    </submittedName>
</protein>
<evidence type="ECO:0000313" key="2">
    <source>
        <dbReference type="Proteomes" id="UP000824890"/>
    </source>
</evidence>
<evidence type="ECO:0000313" key="1">
    <source>
        <dbReference type="EMBL" id="KAH0857209.1"/>
    </source>
</evidence>